<dbReference type="RefSeq" id="XP_009022347.1">
    <property type="nucleotide sequence ID" value="XM_009024099.1"/>
</dbReference>
<dbReference type="CTD" id="20205956"/>
<evidence type="ECO:0000313" key="5">
    <source>
        <dbReference type="Proteomes" id="UP000015101"/>
    </source>
</evidence>
<reference evidence="5" key="1">
    <citation type="submission" date="2012-12" db="EMBL/GenBank/DDBJ databases">
        <authorList>
            <person name="Hellsten U."/>
            <person name="Grimwood J."/>
            <person name="Chapman J.A."/>
            <person name="Shapiro H."/>
            <person name="Aerts A."/>
            <person name="Otillar R.P."/>
            <person name="Terry A.Y."/>
            <person name="Boore J.L."/>
            <person name="Simakov O."/>
            <person name="Marletaz F."/>
            <person name="Cho S.-J."/>
            <person name="Edsinger-Gonzales E."/>
            <person name="Havlak P."/>
            <person name="Kuo D.-H."/>
            <person name="Larsson T."/>
            <person name="Lv J."/>
            <person name="Arendt D."/>
            <person name="Savage R."/>
            <person name="Osoegawa K."/>
            <person name="de Jong P."/>
            <person name="Lindberg D.R."/>
            <person name="Seaver E.C."/>
            <person name="Weisblat D.A."/>
            <person name="Putnam N.H."/>
            <person name="Grigoriev I.V."/>
            <person name="Rokhsar D.S."/>
        </authorList>
    </citation>
    <scope>NUCLEOTIDE SEQUENCE</scope>
</reference>
<dbReference type="InParanoid" id="T1FAV7"/>
<feature type="transmembrane region" description="Helical" evidence="2">
    <location>
        <begin position="63"/>
        <end position="85"/>
    </location>
</feature>
<name>T1FAV7_HELRO</name>
<keyword evidence="5" id="KW-1185">Reference proteome</keyword>
<dbReference type="AlphaFoldDB" id="T1FAV7"/>
<proteinExistence type="predicted"/>
<gene>
    <name evidence="4" type="primary">20205956</name>
    <name evidence="3" type="ORF">HELRODRAFT_176754</name>
</gene>
<keyword evidence="2" id="KW-1133">Transmembrane helix</keyword>
<protein>
    <submittedName>
        <fullName evidence="3 4">Uncharacterized protein</fullName>
    </submittedName>
</protein>
<feature type="compositionally biased region" description="Polar residues" evidence="1">
    <location>
        <begin position="1"/>
        <end position="19"/>
    </location>
</feature>
<organism evidence="4 5">
    <name type="scientific">Helobdella robusta</name>
    <name type="common">Californian leech</name>
    <dbReference type="NCBI Taxonomy" id="6412"/>
    <lineage>
        <taxon>Eukaryota</taxon>
        <taxon>Metazoa</taxon>
        <taxon>Spiralia</taxon>
        <taxon>Lophotrochozoa</taxon>
        <taxon>Annelida</taxon>
        <taxon>Clitellata</taxon>
        <taxon>Hirudinea</taxon>
        <taxon>Rhynchobdellida</taxon>
        <taxon>Glossiphoniidae</taxon>
        <taxon>Helobdella</taxon>
    </lineage>
</organism>
<keyword evidence="2" id="KW-0472">Membrane</keyword>
<dbReference type="EMBL" id="KB097106">
    <property type="protein sequence ID" value="ESN99586.1"/>
    <property type="molecule type" value="Genomic_DNA"/>
</dbReference>
<evidence type="ECO:0000256" key="2">
    <source>
        <dbReference type="SAM" id="Phobius"/>
    </source>
</evidence>
<dbReference type="Proteomes" id="UP000015101">
    <property type="component" value="Unassembled WGS sequence"/>
</dbReference>
<dbReference type="EnsemblMetazoa" id="HelroT176754">
    <property type="protein sequence ID" value="HelroP176754"/>
    <property type="gene ID" value="HelroG176754"/>
</dbReference>
<dbReference type="EMBL" id="AMQM01005817">
    <property type="status" value="NOT_ANNOTATED_CDS"/>
    <property type="molecule type" value="Genomic_DNA"/>
</dbReference>
<reference evidence="3 5" key="2">
    <citation type="journal article" date="2013" name="Nature">
        <title>Insights into bilaterian evolution from three spiralian genomes.</title>
        <authorList>
            <person name="Simakov O."/>
            <person name="Marletaz F."/>
            <person name="Cho S.J."/>
            <person name="Edsinger-Gonzales E."/>
            <person name="Havlak P."/>
            <person name="Hellsten U."/>
            <person name="Kuo D.H."/>
            <person name="Larsson T."/>
            <person name="Lv J."/>
            <person name="Arendt D."/>
            <person name="Savage R."/>
            <person name="Osoegawa K."/>
            <person name="de Jong P."/>
            <person name="Grimwood J."/>
            <person name="Chapman J.A."/>
            <person name="Shapiro H."/>
            <person name="Aerts A."/>
            <person name="Otillar R.P."/>
            <person name="Terry A.Y."/>
            <person name="Boore J.L."/>
            <person name="Grigoriev I.V."/>
            <person name="Lindberg D.R."/>
            <person name="Seaver E.C."/>
            <person name="Weisblat D.A."/>
            <person name="Putnam N.H."/>
            <person name="Rokhsar D.S."/>
        </authorList>
    </citation>
    <scope>NUCLEOTIDE SEQUENCE</scope>
</reference>
<dbReference type="KEGG" id="hro:HELRODRAFT_176754"/>
<keyword evidence="2" id="KW-0812">Transmembrane</keyword>
<feature type="transmembrane region" description="Helical" evidence="2">
    <location>
        <begin position="91"/>
        <end position="113"/>
    </location>
</feature>
<evidence type="ECO:0000256" key="1">
    <source>
        <dbReference type="SAM" id="MobiDB-lite"/>
    </source>
</evidence>
<accession>T1FAV7</accession>
<dbReference type="HOGENOM" id="CLU_1596306_0_0_1"/>
<feature type="region of interest" description="Disordered" evidence="1">
    <location>
        <begin position="1"/>
        <end position="26"/>
    </location>
</feature>
<evidence type="ECO:0000313" key="3">
    <source>
        <dbReference type="EMBL" id="ESN99586.1"/>
    </source>
</evidence>
<dbReference type="GeneID" id="20205956"/>
<reference evidence="4" key="3">
    <citation type="submission" date="2015-06" db="UniProtKB">
        <authorList>
            <consortium name="EnsemblMetazoa"/>
        </authorList>
    </citation>
    <scope>IDENTIFICATION</scope>
</reference>
<sequence>MTGTINNSSSTPVSNNQSGRVGENRSLPTDLKTKTIYCILFGRRSILEQTCGPQPIYTLQLSITAGALVAAAVFIIVIVVAIVRQPLLSSSLYYILSFSIIIHVVCGCGELSINIMDRQPASQPTTLNDDLFKFFPKNISTFRKRENVDRKLEKMQLYKNKIYTNLK</sequence>
<evidence type="ECO:0000313" key="4">
    <source>
        <dbReference type="EnsemblMetazoa" id="HelroP176754"/>
    </source>
</evidence>